<dbReference type="EMBL" id="LATL02000222">
    <property type="protein sequence ID" value="KKD39891.1"/>
    <property type="molecule type" value="Genomic_DNA"/>
</dbReference>
<evidence type="ECO:0000313" key="3">
    <source>
        <dbReference type="Proteomes" id="UP000033607"/>
    </source>
</evidence>
<gene>
    <name evidence="1" type="ORF">WN50_00960</name>
    <name evidence="2" type="ORF">WN50_37550</name>
</gene>
<organism evidence="1 3">
    <name type="scientific">Limnoraphis robusta CS-951</name>
    <dbReference type="NCBI Taxonomy" id="1637645"/>
    <lineage>
        <taxon>Bacteria</taxon>
        <taxon>Bacillati</taxon>
        <taxon>Cyanobacteriota</taxon>
        <taxon>Cyanophyceae</taxon>
        <taxon>Oscillatoriophycideae</taxon>
        <taxon>Oscillatoriales</taxon>
        <taxon>Sirenicapillariaceae</taxon>
        <taxon>Limnoraphis</taxon>
    </lineage>
</organism>
<comment type="caution">
    <text evidence="1">The sequence shown here is derived from an EMBL/GenBank/DDBJ whole genome shotgun (WGS) entry which is preliminary data.</text>
</comment>
<dbReference type="OrthoDB" id="7872756at2"/>
<protein>
    <submittedName>
        <fullName evidence="1">Pentapeptide repeat-containing protein</fullName>
    </submittedName>
</protein>
<dbReference type="RefSeq" id="WP_046276621.1">
    <property type="nucleotide sequence ID" value="NZ_LATL02000222.1"/>
</dbReference>
<dbReference type="Proteomes" id="UP000033607">
    <property type="component" value="Unassembled WGS sequence"/>
</dbReference>
<dbReference type="AlphaFoldDB" id="A0A0F5YLX2"/>
<proteinExistence type="predicted"/>
<dbReference type="Pfam" id="PF00805">
    <property type="entry name" value="Pentapeptide"/>
    <property type="match status" value="2"/>
</dbReference>
<dbReference type="PANTHER" id="PTHR47200">
    <property type="entry name" value="THYLAKOID LUMENAL 15 KDA PROTEIN 1, CHLOROPLASTIC"/>
    <property type="match status" value="1"/>
</dbReference>
<accession>A0A0F5YLX2</accession>
<dbReference type="InterPro" id="IPR001646">
    <property type="entry name" value="5peptide_repeat"/>
</dbReference>
<reference evidence="1 3" key="1">
    <citation type="submission" date="2015-06" db="EMBL/GenBank/DDBJ databases">
        <title>Draft genome assembly of filamentous brackish cyanobacterium Limnoraphis robusta strain CS-951.</title>
        <authorList>
            <person name="Willis A."/>
            <person name="Parks M."/>
            <person name="Burford M.A."/>
        </authorList>
    </citation>
    <scope>NUCLEOTIDE SEQUENCE [LARGE SCALE GENOMIC DNA]</scope>
    <source>
        <strain evidence="1 3">CS-951</strain>
    </source>
</reference>
<name>A0A0F5YLX2_9CYAN</name>
<evidence type="ECO:0000313" key="1">
    <source>
        <dbReference type="EMBL" id="KKD39891.1"/>
    </source>
</evidence>
<dbReference type="EMBL" id="LATL02000253">
    <property type="protein sequence ID" value="KMW70137.1"/>
    <property type="molecule type" value="Genomic_DNA"/>
</dbReference>
<dbReference type="InterPro" id="IPR044213">
    <property type="entry name" value="At2g44920-like"/>
</dbReference>
<dbReference type="Gene3D" id="2.160.20.80">
    <property type="entry name" value="E3 ubiquitin-protein ligase SopA"/>
    <property type="match status" value="1"/>
</dbReference>
<evidence type="ECO:0000313" key="2">
    <source>
        <dbReference type="EMBL" id="KMW70137.1"/>
    </source>
</evidence>
<dbReference type="SUPFAM" id="SSF141571">
    <property type="entry name" value="Pentapeptide repeat-like"/>
    <property type="match status" value="1"/>
</dbReference>
<sequence length="162" mass="17849">MIRGFIAVIATLVLFCWPLTAWAEENPSGLFFNHSLLQGRDFSNQTLPAAEFANSNLESATFDNSQLVGSIFSKAIMQKVNMRGADLTYGMLDQVDFSDADLSNSIFTEALFLGSTFKNTNITGADFSEALLDREQLRQLCKRASGVNPKTGVETRYSLGCR</sequence>
<dbReference type="PATRIC" id="fig|1637645.4.peg.4362"/>
<dbReference type="PANTHER" id="PTHR47200:SF2">
    <property type="entry name" value="THYLAKOID LUMENAL 15 KDA PROTEIN 1, CHLOROPLASTIC"/>
    <property type="match status" value="1"/>
</dbReference>